<feature type="domain" description="SpoVT-AbrB" evidence="1">
    <location>
        <begin position="2"/>
        <end position="46"/>
    </location>
</feature>
<protein>
    <submittedName>
        <fullName evidence="2">AbrB/MazE/SpoVT family DNA-binding domain-containing protein</fullName>
    </submittedName>
</protein>
<dbReference type="SUPFAM" id="SSF89447">
    <property type="entry name" value="AbrB/MazE/MraZ-like"/>
    <property type="match status" value="1"/>
</dbReference>
<accession>A0A3R9WZ50</accession>
<dbReference type="InterPro" id="IPR007159">
    <property type="entry name" value="SpoVT-AbrB_dom"/>
</dbReference>
<dbReference type="Proteomes" id="UP000278149">
    <property type="component" value="Unassembled WGS sequence"/>
</dbReference>
<dbReference type="AlphaFoldDB" id="A0A3R9WZ50"/>
<dbReference type="SMART" id="SM00966">
    <property type="entry name" value="SpoVT_AbrB"/>
    <property type="match status" value="1"/>
</dbReference>
<evidence type="ECO:0000313" key="3">
    <source>
        <dbReference type="Proteomes" id="UP000278149"/>
    </source>
</evidence>
<comment type="caution">
    <text evidence="2">The sequence shown here is derived from an EMBL/GenBank/DDBJ whole genome shotgun (WGS) entry which is preliminary data.</text>
</comment>
<evidence type="ECO:0000313" key="2">
    <source>
        <dbReference type="EMBL" id="RSN69816.1"/>
    </source>
</evidence>
<evidence type="ECO:0000259" key="1">
    <source>
        <dbReference type="PROSITE" id="PS51740"/>
    </source>
</evidence>
<gene>
    <name evidence="2" type="ORF">D9Q81_02260</name>
</gene>
<name>A0A3R9WZ50_9CREN</name>
<keyword evidence="2" id="KW-0238">DNA-binding</keyword>
<reference evidence="2 3" key="1">
    <citation type="submission" date="2018-10" db="EMBL/GenBank/DDBJ databases">
        <title>Co-occurring genomic capacity for anaerobic methane metabolism and dissimilatory sulfite reduction discovered in the Korarchaeota.</title>
        <authorList>
            <person name="Mckay L.J."/>
            <person name="Dlakic M."/>
            <person name="Fields M.W."/>
            <person name="Delmont T.O."/>
            <person name="Eren A.M."/>
            <person name="Jay Z.J."/>
            <person name="Klingelsmith K.B."/>
            <person name="Rusch D.B."/>
            <person name="Inskeep W.P."/>
        </authorList>
    </citation>
    <scope>NUCLEOTIDE SEQUENCE [LARGE SCALE GENOMIC DNA]</scope>
    <source>
        <strain evidence="2 3">WS</strain>
    </source>
</reference>
<dbReference type="PROSITE" id="PS51740">
    <property type="entry name" value="SPOVT_ABRB"/>
    <property type="match status" value="1"/>
</dbReference>
<sequence length="80" mass="9230">MRVVLRMRKKGVLILPKSIREAAGIDEGEIIAEAREGEIVLKPFRPREVEIDPKIVDQILKEEDELERRKISAILKEIRG</sequence>
<dbReference type="InterPro" id="IPR037914">
    <property type="entry name" value="SpoVT-AbrB_sf"/>
</dbReference>
<organism evidence="2 3">
    <name type="scientific">Candidatus Korarchaeum cryptofilum</name>
    <dbReference type="NCBI Taxonomy" id="498846"/>
    <lineage>
        <taxon>Archaea</taxon>
        <taxon>Thermoproteota</taxon>
        <taxon>Candidatus Korarchaeia</taxon>
        <taxon>Candidatus Korarchaeales</taxon>
        <taxon>Candidatus Korarchaeaceae</taxon>
        <taxon>Candidatus Korarchaeum</taxon>
    </lineage>
</organism>
<proteinExistence type="predicted"/>
<dbReference type="Gene3D" id="2.10.260.10">
    <property type="match status" value="1"/>
</dbReference>
<dbReference type="EMBL" id="RCOR01000017">
    <property type="protein sequence ID" value="RSN69816.1"/>
    <property type="molecule type" value="Genomic_DNA"/>
</dbReference>
<dbReference type="GO" id="GO:0003677">
    <property type="term" value="F:DNA binding"/>
    <property type="evidence" value="ECO:0007669"/>
    <property type="project" value="UniProtKB-KW"/>
</dbReference>